<comment type="caution">
    <text evidence="1">The sequence shown here is derived from an EMBL/GenBank/DDBJ whole genome shotgun (WGS) entry which is preliminary data.</text>
</comment>
<dbReference type="AlphaFoldDB" id="A0ABD3RST0"/>
<name>A0ABD3RST0_9LAMI</name>
<reference evidence="1 2" key="1">
    <citation type="submission" date="2024-12" db="EMBL/GenBank/DDBJ databases">
        <title>The unique morphological basis and parallel evolutionary history of personate flowers in Penstemon.</title>
        <authorList>
            <person name="Depatie T.H."/>
            <person name="Wessinger C.A."/>
        </authorList>
    </citation>
    <scope>NUCLEOTIDE SEQUENCE [LARGE SCALE GENOMIC DNA]</scope>
    <source>
        <strain evidence="1">WTNN_2</strain>
        <tissue evidence="1">Leaf</tissue>
    </source>
</reference>
<dbReference type="PANTHER" id="PTHR37695">
    <property type="entry name" value="RECOMBINATION INITIATION DEFECTS 3-RELATED"/>
    <property type="match status" value="1"/>
</dbReference>
<accession>A0ABD3RST0</accession>
<keyword evidence="2" id="KW-1185">Reference proteome</keyword>
<proteinExistence type="predicted"/>
<protein>
    <submittedName>
        <fullName evidence="1">Uncharacterized protein</fullName>
    </submittedName>
</protein>
<gene>
    <name evidence="1" type="ORF">ACJIZ3_016099</name>
</gene>
<evidence type="ECO:0000313" key="1">
    <source>
        <dbReference type="EMBL" id="KAL3814831.1"/>
    </source>
</evidence>
<organism evidence="1 2">
    <name type="scientific">Penstemon smallii</name>
    <dbReference type="NCBI Taxonomy" id="265156"/>
    <lineage>
        <taxon>Eukaryota</taxon>
        <taxon>Viridiplantae</taxon>
        <taxon>Streptophyta</taxon>
        <taxon>Embryophyta</taxon>
        <taxon>Tracheophyta</taxon>
        <taxon>Spermatophyta</taxon>
        <taxon>Magnoliopsida</taxon>
        <taxon>eudicotyledons</taxon>
        <taxon>Gunneridae</taxon>
        <taxon>Pentapetalae</taxon>
        <taxon>asterids</taxon>
        <taxon>lamiids</taxon>
        <taxon>Lamiales</taxon>
        <taxon>Plantaginaceae</taxon>
        <taxon>Cheloneae</taxon>
        <taxon>Penstemon</taxon>
    </lineage>
</organism>
<dbReference type="InterPro" id="IPR034546">
    <property type="entry name" value="PAIR1"/>
</dbReference>
<dbReference type="Proteomes" id="UP001634393">
    <property type="component" value="Unassembled WGS sequence"/>
</dbReference>
<dbReference type="PANTHER" id="PTHR37695:SF1">
    <property type="entry name" value="RECOMBINATION INITIATION DEFECTS 3-RELATED"/>
    <property type="match status" value="1"/>
</dbReference>
<evidence type="ECO:0000313" key="2">
    <source>
        <dbReference type="Proteomes" id="UP001634393"/>
    </source>
</evidence>
<sequence length="183" mass="20824">MFLMLSSIPEKIDTQMVKLLNDLCKDFSKEIQAMACSMKIPIQKQATPPIHRPMSLLSAKAASFRAPSQEVQFPYNAKKQAQETSTVPKVQMGGWTTVKQERAKAVNLNKRSNHIKVSPDDLVPERIIIDSDEEIDGGFSCLLKEKGTEVDDYLIREAEEETARILRKARRRKRKHCNTIIIN</sequence>
<dbReference type="EMBL" id="JBJXBP010000008">
    <property type="protein sequence ID" value="KAL3814831.1"/>
    <property type="molecule type" value="Genomic_DNA"/>
</dbReference>